<evidence type="ECO:0000313" key="11">
    <source>
        <dbReference type="Proteomes" id="UP001500280"/>
    </source>
</evidence>
<comment type="caution">
    <text evidence="10">The sequence shown here is derived from an EMBL/GenBank/DDBJ whole genome shotgun (WGS) entry which is preliminary data.</text>
</comment>
<keyword evidence="8" id="KW-0963">Cytoplasm</keyword>
<keyword evidence="3 8" id="KW-0547">Nucleotide-binding</keyword>
<evidence type="ECO:0000256" key="6">
    <source>
        <dbReference type="ARBA" id="ARBA00047615"/>
    </source>
</evidence>
<dbReference type="CDD" id="cd02020">
    <property type="entry name" value="CMPK"/>
    <property type="match status" value="1"/>
</dbReference>
<dbReference type="HAMAP" id="MF_00238">
    <property type="entry name" value="Cytidyl_kinase_type1"/>
    <property type="match status" value="1"/>
</dbReference>
<organism evidence="10 11">
    <name type="scientific">Kribbella yunnanensis</name>
    <dbReference type="NCBI Taxonomy" id="190194"/>
    <lineage>
        <taxon>Bacteria</taxon>
        <taxon>Bacillati</taxon>
        <taxon>Actinomycetota</taxon>
        <taxon>Actinomycetes</taxon>
        <taxon>Propionibacteriales</taxon>
        <taxon>Kribbellaceae</taxon>
        <taxon>Kribbella</taxon>
    </lineage>
</organism>
<comment type="catalytic activity">
    <reaction evidence="7 8">
        <text>CMP + ATP = CDP + ADP</text>
        <dbReference type="Rhea" id="RHEA:11600"/>
        <dbReference type="ChEBI" id="CHEBI:30616"/>
        <dbReference type="ChEBI" id="CHEBI:58069"/>
        <dbReference type="ChEBI" id="CHEBI:60377"/>
        <dbReference type="ChEBI" id="CHEBI:456216"/>
        <dbReference type="EC" id="2.7.4.25"/>
    </reaction>
</comment>
<evidence type="ECO:0000256" key="1">
    <source>
        <dbReference type="ARBA" id="ARBA00009427"/>
    </source>
</evidence>
<dbReference type="InterPro" id="IPR011994">
    <property type="entry name" value="Cytidylate_kinase_dom"/>
</dbReference>
<keyword evidence="11" id="KW-1185">Reference proteome</keyword>
<evidence type="ECO:0000259" key="9">
    <source>
        <dbReference type="Pfam" id="PF02224"/>
    </source>
</evidence>
<comment type="similarity">
    <text evidence="1 8">Belongs to the cytidylate kinase family. Type 1 subfamily.</text>
</comment>
<dbReference type="Proteomes" id="UP001500280">
    <property type="component" value="Unassembled WGS sequence"/>
</dbReference>
<evidence type="ECO:0000256" key="8">
    <source>
        <dbReference type="HAMAP-Rule" id="MF_00238"/>
    </source>
</evidence>
<dbReference type="SUPFAM" id="SSF52540">
    <property type="entry name" value="P-loop containing nucleoside triphosphate hydrolases"/>
    <property type="match status" value="1"/>
</dbReference>
<reference evidence="11" key="1">
    <citation type="journal article" date="2019" name="Int. J. Syst. Evol. Microbiol.">
        <title>The Global Catalogue of Microorganisms (GCM) 10K type strain sequencing project: providing services to taxonomists for standard genome sequencing and annotation.</title>
        <authorList>
            <consortium name="The Broad Institute Genomics Platform"/>
            <consortium name="The Broad Institute Genome Sequencing Center for Infectious Disease"/>
            <person name="Wu L."/>
            <person name="Ma J."/>
        </authorList>
    </citation>
    <scope>NUCLEOTIDE SEQUENCE [LARGE SCALE GENOMIC DNA]</scope>
    <source>
        <strain evidence="11">JCM 14307</strain>
    </source>
</reference>
<evidence type="ECO:0000256" key="3">
    <source>
        <dbReference type="ARBA" id="ARBA00022741"/>
    </source>
</evidence>
<gene>
    <name evidence="8" type="primary">cmk</name>
    <name evidence="10" type="ORF">GCM10009745_77430</name>
</gene>
<evidence type="ECO:0000256" key="2">
    <source>
        <dbReference type="ARBA" id="ARBA00022679"/>
    </source>
</evidence>
<accession>A0ABP4V4B4</accession>
<dbReference type="Pfam" id="PF02224">
    <property type="entry name" value="Cytidylate_kin"/>
    <property type="match status" value="1"/>
</dbReference>
<keyword evidence="4 8" id="KW-0418">Kinase</keyword>
<evidence type="ECO:0000313" key="10">
    <source>
        <dbReference type="EMBL" id="GAA1717234.1"/>
    </source>
</evidence>
<feature type="domain" description="Cytidylate kinase" evidence="9">
    <location>
        <begin position="16"/>
        <end position="230"/>
    </location>
</feature>
<feature type="binding site" evidence="8">
    <location>
        <begin position="20"/>
        <end position="28"/>
    </location>
    <ligand>
        <name>ATP</name>
        <dbReference type="ChEBI" id="CHEBI:30616"/>
    </ligand>
</feature>
<comment type="subcellular location">
    <subcellularLocation>
        <location evidence="8">Cytoplasm</location>
    </subcellularLocation>
</comment>
<evidence type="ECO:0000256" key="5">
    <source>
        <dbReference type="ARBA" id="ARBA00022840"/>
    </source>
</evidence>
<comment type="catalytic activity">
    <reaction evidence="6 8">
        <text>dCMP + ATP = dCDP + ADP</text>
        <dbReference type="Rhea" id="RHEA:25094"/>
        <dbReference type="ChEBI" id="CHEBI:30616"/>
        <dbReference type="ChEBI" id="CHEBI:57566"/>
        <dbReference type="ChEBI" id="CHEBI:58593"/>
        <dbReference type="ChEBI" id="CHEBI:456216"/>
        <dbReference type="EC" id="2.7.4.25"/>
    </reaction>
</comment>
<keyword evidence="2 8" id="KW-0808">Transferase</keyword>
<sequence>MAGFSLGGGYSRGMIIAVDGPSGSGKSSTARGVADRLGLRFLDTGATYRAVTWSAIEHGLDLDDTAAVAQRARELRLELSTDPLNQFVIADGTDVTAAIREPRISERVSKIATNLDVRKELIRRQREIIDEAQPSGGIVVEGRDIATVVATDAELKVLLTADQEARLARRGAELAVGSVTAEQLRDQIVRRDADDSTVADFQVASDGAVTIDSTDLSLEEVIDVISRLAKEASPRSHDS</sequence>
<keyword evidence="5 8" id="KW-0067">ATP-binding</keyword>
<evidence type="ECO:0000256" key="4">
    <source>
        <dbReference type="ARBA" id="ARBA00022777"/>
    </source>
</evidence>
<proteinExistence type="inferred from homology"/>
<dbReference type="NCBIfam" id="TIGR00017">
    <property type="entry name" value="cmk"/>
    <property type="match status" value="1"/>
</dbReference>
<dbReference type="Gene3D" id="3.40.50.300">
    <property type="entry name" value="P-loop containing nucleotide triphosphate hydrolases"/>
    <property type="match status" value="1"/>
</dbReference>
<dbReference type="EC" id="2.7.4.25" evidence="8"/>
<dbReference type="InterPro" id="IPR003136">
    <property type="entry name" value="Cytidylate_kin"/>
</dbReference>
<evidence type="ECO:0000256" key="7">
    <source>
        <dbReference type="ARBA" id="ARBA00048478"/>
    </source>
</evidence>
<dbReference type="EMBL" id="BAAANF010000027">
    <property type="protein sequence ID" value="GAA1717234.1"/>
    <property type="molecule type" value="Genomic_DNA"/>
</dbReference>
<protein>
    <recommendedName>
        <fullName evidence="8">Cytidylate kinase</fullName>
        <shortName evidence="8">CK</shortName>
        <ecNumber evidence="8">2.7.4.25</ecNumber>
    </recommendedName>
    <alternativeName>
        <fullName evidence="8">Cytidine monophosphate kinase</fullName>
        <shortName evidence="8">CMP kinase</shortName>
    </alternativeName>
</protein>
<name>A0ABP4V4B4_9ACTN</name>
<dbReference type="InterPro" id="IPR027417">
    <property type="entry name" value="P-loop_NTPase"/>
</dbReference>